<dbReference type="SUPFAM" id="SSF53474">
    <property type="entry name" value="alpha/beta-Hydrolases"/>
    <property type="match status" value="1"/>
</dbReference>
<keyword evidence="11" id="KW-1185">Reference proteome</keyword>
<dbReference type="InterPro" id="IPR029058">
    <property type="entry name" value="AB_hydrolase_fold"/>
</dbReference>
<gene>
    <name evidence="9" type="ORF">APLA_LOCUS10592</name>
    <name evidence="10" type="ORF">APLA_LOCUS12726</name>
</gene>
<reference evidence="11 12" key="1">
    <citation type="submission" date="2020-04" db="EMBL/GenBank/DDBJ databases">
        <authorList>
            <person name="Wallbank WR R."/>
            <person name="Pardo Diaz C."/>
            <person name="Kozak K."/>
            <person name="Martin S."/>
            <person name="Jiggins C."/>
            <person name="Moest M."/>
            <person name="Warren A I."/>
            <person name="Byers J.R.P. K."/>
            <person name="Montejo-Kovacevich G."/>
            <person name="Yen C E."/>
        </authorList>
    </citation>
    <scope>NUCLEOTIDE SEQUENCE [LARGE SCALE GENOMIC DNA]</scope>
</reference>
<evidence type="ECO:0000256" key="3">
    <source>
        <dbReference type="ARBA" id="ARBA00022487"/>
    </source>
</evidence>
<evidence type="ECO:0000256" key="7">
    <source>
        <dbReference type="RuleBase" id="RU361235"/>
    </source>
</evidence>
<evidence type="ECO:0000259" key="8">
    <source>
        <dbReference type="Pfam" id="PF00135"/>
    </source>
</evidence>
<dbReference type="EC" id="3.1.1.-" evidence="7"/>
<evidence type="ECO:0000256" key="1">
    <source>
        <dbReference type="ARBA" id="ARBA00005964"/>
    </source>
</evidence>
<dbReference type="Proteomes" id="UP000494106">
    <property type="component" value="Unassembled WGS sequence"/>
</dbReference>
<keyword evidence="3" id="KW-0719">Serine esterase</keyword>
<dbReference type="InterPro" id="IPR002018">
    <property type="entry name" value="CarbesteraseB"/>
</dbReference>
<sequence>MSVRWWRAVLLCGCVLVLRSDALPPATLGDVVANTATSLNSMKVTGAWRRLSSTVSESVGLKHALRRLQAVPARAARLVHALVDRIRVGGGPIVFTQLGALRGRKLVTRTTAQTPYYGFKGIRYAQPPSGSLRFRPPVPLEPWTGVRDALEEGAVCPHRFMLFDTYKGDEDCLFLNVYTPALPDKTSGYNPKLAVMVWIHGGAFAMGSGNAFLYGPDNLVAAGVVLVTLNYRLGALGFLSLENDEVPGNMGLKDQVMALKWVRDNIEAFGGDPTKVTIFGESAGAASVHLHMLSPASQGLFHAAIAQSGVAIAPWALAHEPLARAFELGKELGIDTNSTAELLGYLRATPSELLVKAGARLVGAKGKSMDLQSTVALPFLPALEPPGPGAFLTQSPNDNLTGADVPFLTGYNAQEGIILFRRLQHYPKLLNDLEQEFRRVVPPELQSTNETITDKISESIRAFYFQQRPVDARNVDSLIDLFTDVMFLRPVLETVRQQVKSNRTSPTYLYRFAFDGALGLFKRMLGITHPGACHGDEMGYLFYFSRLNYRLDDDSTELAVSRRMVQMWTNFAKTGNPTPPVDYVSVDDFTWPQVNDSEQISYLDITGNFTVRTDPEAKRIKYWNWLYENYERKPQGNTTDTQ</sequence>
<dbReference type="PROSITE" id="PS00122">
    <property type="entry name" value="CARBOXYLESTERASE_B_1"/>
    <property type="match status" value="1"/>
</dbReference>
<dbReference type="GO" id="GO:0052689">
    <property type="term" value="F:carboxylic ester hydrolase activity"/>
    <property type="evidence" value="ECO:0007669"/>
    <property type="project" value="UniProtKB-KW"/>
</dbReference>
<keyword evidence="7" id="KW-0732">Signal</keyword>
<evidence type="ECO:0000313" key="11">
    <source>
        <dbReference type="Proteomes" id="UP000494106"/>
    </source>
</evidence>
<dbReference type="EMBL" id="CADEBC010000525">
    <property type="protein sequence ID" value="CAB3245780.1"/>
    <property type="molecule type" value="Genomic_DNA"/>
</dbReference>
<keyword evidence="5" id="KW-1015">Disulfide bond</keyword>
<dbReference type="CDD" id="cd00312">
    <property type="entry name" value="Esterase_lipase"/>
    <property type="match status" value="1"/>
</dbReference>
<feature type="signal peptide" evidence="7">
    <location>
        <begin position="1"/>
        <end position="22"/>
    </location>
</feature>
<dbReference type="OrthoDB" id="19653at2759"/>
<dbReference type="PANTHER" id="PTHR43142">
    <property type="entry name" value="CARBOXYLIC ESTER HYDROLASE"/>
    <property type="match status" value="1"/>
</dbReference>
<dbReference type="EMBL" id="CADEBD010000344">
    <property type="protein sequence ID" value="CAB3249197.1"/>
    <property type="molecule type" value="Genomic_DNA"/>
</dbReference>
<evidence type="ECO:0000256" key="2">
    <source>
        <dbReference type="ARBA" id="ARBA00010515"/>
    </source>
</evidence>
<comment type="caution">
    <text evidence="9">The sequence shown here is derived from an EMBL/GenBank/DDBJ whole genome shotgun (WGS) entry which is preliminary data.</text>
</comment>
<accession>A0A8S1AHK4</accession>
<dbReference type="Proteomes" id="UP000494256">
    <property type="component" value="Unassembled WGS sequence"/>
</dbReference>
<dbReference type="InterPro" id="IPR002168">
    <property type="entry name" value="Lipase_GDXG_HIS_AS"/>
</dbReference>
<evidence type="ECO:0000313" key="10">
    <source>
        <dbReference type="EMBL" id="CAB3249197.1"/>
    </source>
</evidence>
<dbReference type="PROSITE" id="PS00941">
    <property type="entry name" value="CARBOXYLESTERASE_B_2"/>
    <property type="match status" value="1"/>
</dbReference>
<name>A0A8S1AHK4_ARCPL</name>
<comment type="similarity">
    <text evidence="1 7">Belongs to the type-B carboxylesterase/lipase family.</text>
</comment>
<dbReference type="PROSITE" id="PS01173">
    <property type="entry name" value="LIPASE_GDXG_HIS"/>
    <property type="match status" value="1"/>
</dbReference>
<keyword evidence="4 7" id="KW-0378">Hydrolase</keyword>
<dbReference type="Pfam" id="PF00135">
    <property type="entry name" value="COesterase"/>
    <property type="match status" value="1"/>
</dbReference>
<organism evidence="9 11">
    <name type="scientific">Arctia plantaginis</name>
    <name type="common">Wood tiger moth</name>
    <name type="synonym">Phalaena plantaginis</name>
    <dbReference type="NCBI Taxonomy" id="874455"/>
    <lineage>
        <taxon>Eukaryota</taxon>
        <taxon>Metazoa</taxon>
        <taxon>Ecdysozoa</taxon>
        <taxon>Arthropoda</taxon>
        <taxon>Hexapoda</taxon>
        <taxon>Insecta</taxon>
        <taxon>Pterygota</taxon>
        <taxon>Neoptera</taxon>
        <taxon>Endopterygota</taxon>
        <taxon>Lepidoptera</taxon>
        <taxon>Glossata</taxon>
        <taxon>Ditrysia</taxon>
        <taxon>Noctuoidea</taxon>
        <taxon>Erebidae</taxon>
        <taxon>Arctiinae</taxon>
        <taxon>Arctia</taxon>
    </lineage>
</organism>
<evidence type="ECO:0000313" key="9">
    <source>
        <dbReference type="EMBL" id="CAB3245780.1"/>
    </source>
</evidence>
<evidence type="ECO:0000256" key="6">
    <source>
        <dbReference type="ARBA" id="ARBA00023180"/>
    </source>
</evidence>
<dbReference type="FunFam" id="3.40.50.1820:FF:000092">
    <property type="entry name" value="Carboxylic ester hydrolase"/>
    <property type="match status" value="1"/>
</dbReference>
<comment type="similarity">
    <text evidence="2">Belongs to the 'GDXG' lipolytic enzyme family.</text>
</comment>
<dbReference type="AlphaFoldDB" id="A0A8S1AHK4"/>
<keyword evidence="6" id="KW-0325">Glycoprotein</keyword>
<dbReference type="InterPro" id="IPR019826">
    <property type="entry name" value="Carboxylesterase_B_AS"/>
</dbReference>
<proteinExistence type="inferred from homology"/>
<dbReference type="Gene3D" id="3.40.50.1820">
    <property type="entry name" value="alpha/beta hydrolase"/>
    <property type="match status" value="1"/>
</dbReference>
<evidence type="ECO:0000256" key="5">
    <source>
        <dbReference type="ARBA" id="ARBA00023157"/>
    </source>
</evidence>
<feature type="chain" id="PRO_5036511265" description="Carboxylic ester hydrolase" evidence="7">
    <location>
        <begin position="23"/>
        <end position="642"/>
    </location>
</feature>
<dbReference type="InterPro" id="IPR019819">
    <property type="entry name" value="Carboxylesterase_B_CS"/>
</dbReference>
<evidence type="ECO:0000313" key="12">
    <source>
        <dbReference type="Proteomes" id="UP000494256"/>
    </source>
</evidence>
<evidence type="ECO:0000256" key="4">
    <source>
        <dbReference type="ARBA" id="ARBA00022801"/>
    </source>
</evidence>
<dbReference type="PANTHER" id="PTHR43142:SF1">
    <property type="entry name" value="CARBOXYLIC ESTER HYDROLASE"/>
    <property type="match status" value="1"/>
</dbReference>
<feature type="domain" description="Carboxylesterase type B" evidence="8">
    <location>
        <begin position="92"/>
        <end position="623"/>
    </location>
</feature>
<protein>
    <recommendedName>
        <fullName evidence="7">Carboxylic ester hydrolase</fullName>
        <ecNumber evidence="7">3.1.1.-</ecNumber>
    </recommendedName>
</protein>